<keyword evidence="1" id="KW-1133">Transmembrane helix</keyword>
<keyword evidence="3" id="KW-1185">Reference proteome</keyword>
<feature type="transmembrane region" description="Helical" evidence="1">
    <location>
        <begin position="151"/>
        <end position="170"/>
    </location>
</feature>
<dbReference type="AlphaFoldDB" id="A0A370TK28"/>
<dbReference type="GeneID" id="43599335"/>
<gene>
    <name evidence="2" type="ORF">BP5553_06486</name>
</gene>
<feature type="transmembrane region" description="Helical" evidence="1">
    <location>
        <begin position="67"/>
        <end position="88"/>
    </location>
</feature>
<keyword evidence="1" id="KW-0472">Membrane</keyword>
<evidence type="ECO:0000256" key="1">
    <source>
        <dbReference type="SAM" id="Phobius"/>
    </source>
</evidence>
<protein>
    <recommendedName>
        <fullName evidence="4">Integral membrane protein</fullName>
    </recommendedName>
</protein>
<evidence type="ECO:0000313" key="2">
    <source>
        <dbReference type="EMBL" id="RDL35874.1"/>
    </source>
</evidence>
<accession>A0A370TK28</accession>
<dbReference type="STRING" id="2656787.A0A370TK28"/>
<name>A0A370TK28_9HELO</name>
<organism evidence="2 3">
    <name type="scientific">Venustampulla echinocandica</name>
    <dbReference type="NCBI Taxonomy" id="2656787"/>
    <lineage>
        <taxon>Eukaryota</taxon>
        <taxon>Fungi</taxon>
        <taxon>Dikarya</taxon>
        <taxon>Ascomycota</taxon>
        <taxon>Pezizomycotina</taxon>
        <taxon>Leotiomycetes</taxon>
        <taxon>Helotiales</taxon>
        <taxon>Pleuroascaceae</taxon>
        <taxon>Venustampulla</taxon>
    </lineage>
</organism>
<evidence type="ECO:0008006" key="4">
    <source>
        <dbReference type="Google" id="ProtNLM"/>
    </source>
</evidence>
<evidence type="ECO:0000313" key="3">
    <source>
        <dbReference type="Proteomes" id="UP000254866"/>
    </source>
</evidence>
<dbReference type="EMBL" id="NPIC01000005">
    <property type="protein sequence ID" value="RDL35874.1"/>
    <property type="molecule type" value="Genomic_DNA"/>
</dbReference>
<feature type="transmembrane region" description="Helical" evidence="1">
    <location>
        <begin position="100"/>
        <end position="119"/>
    </location>
</feature>
<dbReference type="OrthoDB" id="1523883at2759"/>
<reference evidence="2 3" key="1">
    <citation type="journal article" date="2018" name="IMA Fungus">
        <title>IMA Genome-F 9: Draft genome sequence of Annulohypoxylon stygium, Aspergillus mulundensis, Berkeleyomyces basicola (syn. Thielaviopsis basicola), Ceratocystis smalleyi, two Cercospora beticola strains, Coleophoma cylindrospora, Fusarium fracticaudum, Phialophora cf. hyalina, and Morchella septimelata.</title>
        <authorList>
            <person name="Wingfield B.D."/>
            <person name="Bills G.F."/>
            <person name="Dong Y."/>
            <person name="Huang W."/>
            <person name="Nel W.J."/>
            <person name="Swalarsk-Parry B.S."/>
            <person name="Vaghefi N."/>
            <person name="Wilken P.M."/>
            <person name="An Z."/>
            <person name="de Beer Z.W."/>
            <person name="De Vos L."/>
            <person name="Chen L."/>
            <person name="Duong T.A."/>
            <person name="Gao Y."/>
            <person name="Hammerbacher A."/>
            <person name="Kikkert J.R."/>
            <person name="Li Y."/>
            <person name="Li H."/>
            <person name="Li K."/>
            <person name="Li Q."/>
            <person name="Liu X."/>
            <person name="Ma X."/>
            <person name="Naidoo K."/>
            <person name="Pethybridge S.J."/>
            <person name="Sun J."/>
            <person name="Steenkamp E.T."/>
            <person name="van der Nest M.A."/>
            <person name="van Wyk S."/>
            <person name="Wingfield M.J."/>
            <person name="Xiong C."/>
            <person name="Yue Q."/>
            <person name="Zhang X."/>
        </authorList>
    </citation>
    <scope>NUCLEOTIDE SEQUENCE [LARGE SCALE GENOMIC DNA]</scope>
    <source>
        <strain evidence="2 3">BP 5553</strain>
    </source>
</reference>
<comment type="caution">
    <text evidence="2">The sequence shown here is derived from an EMBL/GenBank/DDBJ whole genome shotgun (WGS) entry which is preliminary data.</text>
</comment>
<dbReference type="Proteomes" id="UP000254866">
    <property type="component" value="Unassembled WGS sequence"/>
</dbReference>
<proteinExistence type="predicted"/>
<keyword evidence="1" id="KW-0812">Transmembrane</keyword>
<dbReference type="RefSeq" id="XP_031868530.1">
    <property type="nucleotide sequence ID" value="XM_032015109.1"/>
</dbReference>
<sequence length="171" mass="18727">MSLGLFSFDGPALTSLRLAPLVASTAFITGVLDQQIAFSTFAEALSGGRQPANETLPLWLYNYTWRVIWVCGTAYPATIALLGLNLLVDPADTMSTQTKQLYTVGFVLTVIHCFPYQYAARVRKALWTNQGKVSDVSSAMAYFAGLNGPRLWVLDVPAWFFIFAAVVSQFG</sequence>